<sequence length="307" mass="34594">MTELRPGAALAAALHQTAKEMAEERSGDRYTARSGVAAEVRRLEQQMEMERRQVERRIERLERRIEEVASANASSGRWAELQGHVDGLAESLQNLIRCGAESRGRAVDLVDQASAAEEGIKDFPGFKDLQLQADTCSAQLADLDSKVLQMSGRLVQVEYRLEGRDLAAPDRGVPVPGVQADEAGQVDFLRESEDFKDEDMSILEDQVSDMGRRFEQMQRHLEELVTDQSMQNLGERTQRLYSKASAEWSEMTLGKELSAVSEDLTRLWIRVEEHEQSLMPLAEAFRHQEQRRKASTPTRVTQPKAGL</sequence>
<comment type="caution">
    <text evidence="3">The sequence shown here is derived from an EMBL/GenBank/DDBJ whole genome shotgun (WGS) entry which is preliminary data.</text>
</comment>
<feature type="coiled-coil region" evidence="1">
    <location>
        <begin position="33"/>
        <end position="71"/>
    </location>
</feature>
<accession>A0ABP0MN68</accession>
<protein>
    <submittedName>
        <fullName evidence="3">Uncharacterized protein</fullName>
    </submittedName>
</protein>
<organism evidence="3 4">
    <name type="scientific">Durusdinium trenchii</name>
    <dbReference type="NCBI Taxonomy" id="1381693"/>
    <lineage>
        <taxon>Eukaryota</taxon>
        <taxon>Sar</taxon>
        <taxon>Alveolata</taxon>
        <taxon>Dinophyceae</taxon>
        <taxon>Suessiales</taxon>
        <taxon>Symbiodiniaceae</taxon>
        <taxon>Durusdinium</taxon>
    </lineage>
</organism>
<evidence type="ECO:0000313" key="4">
    <source>
        <dbReference type="Proteomes" id="UP001642464"/>
    </source>
</evidence>
<evidence type="ECO:0000256" key="2">
    <source>
        <dbReference type="SAM" id="MobiDB-lite"/>
    </source>
</evidence>
<gene>
    <name evidence="3" type="ORF">SCF082_LOCUS28914</name>
</gene>
<dbReference type="EMBL" id="CAXAMM010023014">
    <property type="protein sequence ID" value="CAK9052933.1"/>
    <property type="molecule type" value="Genomic_DNA"/>
</dbReference>
<dbReference type="Proteomes" id="UP001642464">
    <property type="component" value="Unassembled WGS sequence"/>
</dbReference>
<evidence type="ECO:0000313" key="3">
    <source>
        <dbReference type="EMBL" id="CAK9052933.1"/>
    </source>
</evidence>
<evidence type="ECO:0000256" key="1">
    <source>
        <dbReference type="SAM" id="Coils"/>
    </source>
</evidence>
<keyword evidence="4" id="KW-1185">Reference proteome</keyword>
<reference evidence="3 4" key="1">
    <citation type="submission" date="2024-02" db="EMBL/GenBank/DDBJ databases">
        <authorList>
            <person name="Chen Y."/>
            <person name="Shah S."/>
            <person name="Dougan E. K."/>
            <person name="Thang M."/>
            <person name="Chan C."/>
        </authorList>
    </citation>
    <scope>NUCLEOTIDE SEQUENCE [LARGE SCALE GENOMIC DNA]</scope>
</reference>
<keyword evidence="1" id="KW-0175">Coiled coil</keyword>
<name>A0ABP0MN68_9DINO</name>
<feature type="region of interest" description="Disordered" evidence="2">
    <location>
        <begin position="286"/>
        <end position="307"/>
    </location>
</feature>
<proteinExistence type="predicted"/>